<feature type="region of interest" description="Disordered" evidence="1">
    <location>
        <begin position="1"/>
        <end position="45"/>
    </location>
</feature>
<name>A0A1X7S301_ZYMT9</name>
<evidence type="ECO:0000313" key="2">
    <source>
        <dbReference type="EMBL" id="SMQ54066.1"/>
    </source>
</evidence>
<keyword evidence="3" id="KW-1185">Reference proteome</keyword>
<gene>
    <name evidence="2" type="ORF">ZT3D7_G9220</name>
</gene>
<dbReference type="EMBL" id="LT853700">
    <property type="protein sequence ID" value="SMQ54066.1"/>
    <property type="molecule type" value="Genomic_DNA"/>
</dbReference>
<sequence length="99" mass="11656">MPADIRNWSLGGPPYESDNTSTRRHDGQHGTDGLAETSKYRNYDDEDVNEDFKYQYFNYQYFDYEDVNPRLVSHKSVNHCYNSHYEADNDSIDHSPHDS</sequence>
<evidence type="ECO:0000313" key="3">
    <source>
        <dbReference type="Proteomes" id="UP000215127"/>
    </source>
</evidence>
<organism evidence="2 3">
    <name type="scientific">Zymoseptoria tritici (strain ST99CH_3D7)</name>
    <dbReference type="NCBI Taxonomy" id="1276538"/>
    <lineage>
        <taxon>Eukaryota</taxon>
        <taxon>Fungi</taxon>
        <taxon>Dikarya</taxon>
        <taxon>Ascomycota</taxon>
        <taxon>Pezizomycotina</taxon>
        <taxon>Dothideomycetes</taxon>
        <taxon>Dothideomycetidae</taxon>
        <taxon>Mycosphaerellales</taxon>
        <taxon>Mycosphaerellaceae</taxon>
        <taxon>Zymoseptoria</taxon>
    </lineage>
</organism>
<dbReference type="Proteomes" id="UP000215127">
    <property type="component" value="Chromosome 9"/>
</dbReference>
<protein>
    <submittedName>
        <fullName evidence="2">Uncharacterized protein</fullName>
    </submittedName>
</protein>
<evidence type="ECO:0000256" key="1">
    <source>
        <dbReference type="SAM" id="MobiDB-lite"/>
    </source>
</evidence>
<dbReference type="AlphaFoldDB" id="A0A1X7S301"/>
<proteinExistence type="predicted"/>
<accession>A0A1X7S301</accession>
<reference evidence="2 3" key="1">
    <citation type="submission" date="2016-06" db="EMBL/GenBank/DDBJ databases">
        <authorList>
            <person name="Kjaerup R.B."/>
            <person name="Dalgaard T.S."/>
            <person name="Juul-Madsen H.R."/>
        </authorList>
    </citation>
    <scope>NUCLEOTIDE SEQUENCE [LARGE SCALE GENOMIC DNA]</scope>
</reference>